<gene>
    <name evidence="1" type="ORF">BWP39_15715</name>
</gene>
<sequence length="127" mass="14248">MDVLRVLVLSLLVVANVAWAEQWVSVVYTDNKELFLDTASVKSLAEGKLEFDLKQYSSRAYEPPGVTAPIAIAVTDYVMDCRRSLWTAKNVKYLTDDEKIAAVHPEADAWHSIEPQTDLGTVYKKIC</sequence>
<reference evidence="1 2" key="1">
    <citation type="submission" date="2017-01" db="EMBL/GenBank/DDBJ databases">
        <title>Whole-Genome Shotgun Sequencing of Two beta-Proteobacterial Species in Search of the Bulgecin Biosynthetic Cluster.</title>
        <authorList>
            <person name="Horsman M.E."/>
            <person name="Marous D.R."/>
            <person name="Li R."/>
            <person name="Oliver R.A."/>
            <person name="Byun B."/>
            <person name="Emrich S.J."/>
            <person name="Boggess B."/>
            <person name="Townsend C.A."/>
            <person name="Mobashery S."/>
        </authorList>
    </citation>
    <scope>NUCLEOTIDE SEQUENCE [LARGE SCALE GENOMIC DNA]</scope>
    <source>
        <strain evidence="1 2">ATCC 31363</strain>
    </source>
</reference>
<protein>
    <submittedName>
        <fullName evidence="1">Uncharacterized protein</fullName>
    </submittedName>
</protein>
<dbReference type="Proteomes" id="UP000218022">
    <property type="component" value="Unassembled WGS sequence"/>
</dbReference>
<dbReference type="AlphaFoldDB" id="A0A2A4EYN6"/>
<accession>A0A2A4EYN6</accession>
<dbReference type="EMBL" id="MTZV01000004">
    <property type="protein sequence ID" value="PCE25975.1"/>
    <property type="molecule type" value="Genomic_DNA"/>
</dbReference>
<proteinExistence type="predicted"/>
<comment type="caution">
    <text evidence="1">The sequence shown here is derived from an EMBL/GenBank/DDBJ whole genome shotgun (WGS) entry which is preliminary data.</text>
</comment>
<organism evidence="1 2">
    <name type="scientific">Paraburkholderia acidicola</name>
    <dbReference type="NCBI Taxonomy" id="1912599"/>
    <lineage>
        <taxon>Bacteria</taxon>
        <taxon>Pseudomonadati</taxon>
        <taxon>Pseudomonadota</taxon>
        <taxon>Betaproteobacteria</taxon>
        <taxon>Burkholderiales</taxon>
        <taxon>Burkholderiaceae</taxon>
        <taxon>Paraburkholderia</taxon>
    </lineage>
</organism>
<name>A0A2A4EYN6_9BURK</name>
<evidence type="ECO:0000313" key="1">
    <source>
        <dbReference type="EMBL" id="PCE25975.1"/>
    </source>
</evidence>
<evidence type="ECO:0000313" key="2">
    <source>
        <dbReference type="Proteomes" id="UP000218022"/>
    </source>
</evidence>